<dbReference type="CDD" id="cd10445">
    <property type="entry name" value="GIY-YIG_bI1_like"/>
    <property type="match status" value="1"/>
</dbReference>
<dbReference type="SMART" id="SM00465">
    <property type="entry name" value="GIYc"/>
    <property type="match status" value="1"/>
</dbReference>
<dbReference type="Pfam" id="PF01541">
    <property type="entry name" value="GIY-YIG"/>
    <property type="match status" value="1"/>
</dbReference>
<protein>
    <submittedName>
        <fullName evidence="4">GIY-YIG endonuclease</fullName>
    </submittedName>
</protein>
<dbReference type="RefSeq" id="YP_009072319.1">
    <property type="nucleotide sequence ID" value="NC_025200.1"/>
</dbReference>
<dbReference type="GeneID" id="20497945"/>
<gene>
    <name evidence="4" type="ORF">SBORM_0005</name>
</gene>
<evidence type="ECO:0000313" key="4">
    <source>
        <dbReference type="EMBL" id="AHX82984.1"/>
    </source>
</evidence>
<sequence>MKVSATKPLLYPSVAKSPSNGVVITLVKVYGNADNLKLDILLDNQGKSGIYMWKNLQDGQFYIGSARDLRRRLMGYFNINQLARTSNTYISRALLKYGYSTFSLTILEYCDLDSLIKREQHYIDTLKPEYNICRTAGSSLGRLHGELAKERVSDSKRGQLTGETNSFYGKTHTPDSKQKMSEIAKIRVVSEPSKAKISRAMAGINLSNEHKANISTAQPNSKKLLVLDVRTGKESLFDSVNQGEKFFNFPKDAIRANLRSKSGSLYRGIYKFQFIVN</sequence>
<dbReference type="PROSITE" id="PS50164">
    <property type="entry name" value="GIY_YIG"/>
    <property type="match status" value="1"/>
</dbReference>
<dbReference type="GO" id="GO:0004519">
    <property type="term" value="F:endonuclease activity"/>
    <property type="evidence" value="ECO:0007669"/>
    <property type="project" value="UniProtKB-KW"/>
</dbReference>
<dbReference type="InterPro" id="IPR006350">
    <property type="entry name" value="Intron_endoG1"/>
</dbReference>
<accession>A0A088CAE2</accession>
<dbReference type="SUPFAM" id="SSF82771">
    <property type="entry name" value="GIY-YIG endonuclease"/>
    <property type="match status" value="1"/>
</dbReference>
<dbReference type="GO" id="GO:0003677">
    <property type="term" value="F:DNA binding"/>
    <property type="evidence" value="ECO:0007669"/>
    <property type="project" value="InterPro"/>
</dbReference>
<dbReference type="InterPro" id="IPR003611">
    <property type="entry name" value="NUMOD3"/>
</dbReference>
<dbReference type="Pfam" id="PF07460">
    <property type="entry name" value="NUMOD3"/>
    <property type="match status" value="1"/>
</dbReference>
<keyword evidence="4" id="KW-0378">Hydrolase</keyword>
<keyword evidence="4" id="KW-0496">Mitochondrion</keyword>
<dbReference type="SUPFAM" id="SSF64496">
    <property type="entry name" value="DNA-binding domain of intron-encoded endonucleases"/>
    <property type="match status" value="1"/>
</dbReference>
<feature type="domain" description="GIY-YIG" evidence="3">
    <location>
        <begin position="46"/>
        <end position="132"/>
    </location>
</feature>
<comment type="similarity">
    <text evidence="1">To endonucleases of group I introns of fungi and phage.</text>
</comment>
<proteinExistence type="predicted"/>
<reference evidence="4" key="1">
    <citation type="journal article" date="2014" name="PLoS ONE">
        <title>The 203 kbp Mitochondrial Genome of the Phytopathogenic Fungus Sclerotinia borealis Reveals Multiple Invasions of Introns and Genomic Duplications.</title>
        <authorList>
            <person name="Mardanov A.V."/>
            <person name="Beletsky A.V."/>
            <person name="Kadnikov V.V."/>
            <person name="Ignatov A.N."/>
            <person name="Ravin N.V."/>
        </authorList>
    </citation>
    <scope>NUCLEOTIDE SEQUENCE</scope>
    <source>
        <strain evidence="4">F-4128</strain>
    </source>
</reference>
<dbReference type="InterPro" id="IPR035901">
    <property type="entry name" value="GIY-YIG_endonuc_sf"/>
</dbReference>
<keyword evidence="4" id="KW-0255">Endonuclease</keyword>
<dbReference type="EMBL" id="KJ434027">
    <property type="protein sequence ID" value="AHX82984.1"/>
    <property type="molecule type" value="Genomic_DNA"/>
</dbReference>
<feature type="region of interest" description="Disordered" evidence="2">
    <location>
        <begin position="151"/>
        <end position="175"/>
    </location>
</feature>
<name>A0A088CAE2_9HELO</name>
<dbReference type="SMART" id="SM00496">
    <property type="entry name" value="IENR2"/>
    <property type="match status" value="4"/>
</dbReference>
<keyword evidence="4" id="KW-0540">Nuclease</keyword>
<dbReference type="AlphaFoldDB" id="A0A088CAE2"/>
<dbReference type="Gene3D" id="3.40.1440.10">
    <property type="entry name" value="GIY-YIG endonuclease"/>
    <property type="match status" value="1"/>
</dbReference>
<organism evidence="4">
    <name type="scientific">Sclerotinia borealis</name>
    <dbReference type="NCBI Taxonomy" id="77105"/>
    <lineage>
        <taxon>Eukaryota</taxon>
        <taxon>Fungi</taxon>
        <taxon>Dikarya</taxon>
        <taxon>Ascomycota</taxon>
        <taxon>Pezizomycotina</taxon>
        <taxon>Leotiomycetes</taxon>
        <taxon>Helotiales</taxon>
        <taxon>Sclerotiniaceae</taxon>
        <taxon>Sclerotinia</taxon>
    </lineage>
</organism>
<evidence type="ECO:0000256" key="2">
    <source>
        <dbReference type="SAM" id="MobiDB-lite"/>
    </source>
</evidence>
<geneLocation type="mitochondrion" evidence="4"/>
<evidence type="ECO:0000256" key="1">
    <source>
        <dbReference type="ARBA" id="ARBA00010045"/>
    </source>
</evidence>
<dbReference type="InterPro" id="IPR000305">
    <property type="entry name" value="GIY-YIG_endonuc"/>
</dbReference>
<evidence type="ECO:0000259" key="3">
    <source>
        <dbReference type="PROSITE" id="PS50164"/>
    </source>
</evidence>
<dbReference type="NCBIfam" id="TIGR01453">
    <property type="entry name" value="grpIintron_endo"/>
    <property type="match status" value="1"/>
</dbReference>